<feature type="domain" description="PAC" evidence="3">
    <location>
        <begin position="423"/>
        <end position="473"/>
    </location>
</feature>
<gene>
    <name evidence="6" type="ORF">SAMN05661003_10338</name>
</gene>
<dbReference type="PANTHER" id="PTHR44757">
    <property type="entry name" value="DIGUANYLATE CYCLASE DGCP"/>
    <property type="match status" value="1"/>
</dbReference>
<dbReference type="InterPro" id="IPR043128">
    <property type="entry name" value="Rev_trsase/Diguanyl_cyclase"/>
</dbReference>
<name>A0A1G6ZM28_9BACT</name>
<organism evidence="6 7">
    <name type="scientific">Desulfuromonas thiophila</name>
    <dbReference type="NCBI Taxonomy" id="57664"/>
    <lineage>
        <taxon>Bacteria</taxon>
        <taxon>Pseudomonadati</taxon>
        <taxon>Thermodesulfobacteriota</taxon>
        <taxon>Desulfuromonadia</taxon>
        <taxon>Desulfuromonadales</taxon>
        <taxon>Desulfuromonadaceae</taxon>
        <taxon>Desulfuromonas</taxon>
    </lineage>
</organism>
<dbReference type="PROSITE" id="PS50883">
    <property type="entry name" value="EAL"/>
    <property type="match status" value="1"/>
</dbReference>
<dbReference type="InterPro" id="IPR052155">
    <property type="entry name" value="Biofilm_reg_signaling"/>
</dbReference>
<dbReference type="SUPFAM" id="SSF55073">
    <property type="entry name" value="Nucleotide cyclase"/>
    <property type="match status" value="1"/>
</dbReference>
<dbReference type="SUPFAM" id="SSF55785">
    <property type="entry name" value="PYP-like sensor domain (PAS domain)"/>
    <property type="match status" value="1"/>
</dbReference>
<evidence type="ECO:0000256" key="2">
    <source>
        <dbReference type="SAM" id="Phobius"/>
    </source>
</evidence>
<dbReference type="Pfam" id="PF13426">
    <property type="entry name" value="PAS_9"/>
    <property type="match status" value="1"/>
</dbReference>
<evidence type="ECO:0000313" key="6">
    <source>
        <dbReference type="EMBL" id="SDE03532.1"/>
    </source>
</evidence>
<evidence type="ECO:0000259" key="5">
    <source>
        <dbReference type="PROSITE" id="PS50887"/>
    </source>
</evidence>
<keyword evidence="2" id="KW-0472">Membrane</keyword>
<dbReference type="AlphaFoldDB" id="A0A1G6ZM28"/>
<evidence type="ECO:0000313" key="7">
    <source>
        <dbReference type="Proteomes" id="UP000243205"/>
    </source>
</evidence>
<dbReference type="InterPro" id="IPR035965">
    <property type="entry name" value="PAS-like_dom_sf"/>
</dbReference>
<reference evidence="7" key="1">
    <citation type="submission" date="2016-10" db="EMBL/GenBank/DDBJ databases">
        <authorList>
            <person name="Varghese N."/>
            <person name="Submissions S."/>
        </authorList>
    </citation>
    <scope>NUCLEOTIDE SEQUENCE [LARGE SCALE GENOMIC DNA]</scope>
    <source>
        <strain evidence="7">DSM 8987</strain>
    </source>
</reference>
<evidence type="ECO:0000259" key="4">
    <source>
        <dbReference type="PROSITE" id="PS50883"/>
    </source>
</evidence>
<dbReference type="CDD" id="cd00130">
    <property type="entry name" value="PAS"/>
    <property type="match status" value="1"/>
</dbReference>
<feature type="domain" description="GGDEF" evidence="5">
    <location>
        <begin position="505"/>
        <end position="638"/>
    </location>
</feature>
<proteinExistence type="predicted"/>
<dbReference type="SMART" id="SM00052">
    <property type="entry name" value="EAL"/>
    <property type="match status" value="1"/>
</dbReference>
<feature type="transmembrane region" description="Helical" evidence="2">
    <location>
        <begin position="309"/>
        <end position="331"/>
    </location>
</feature>
<accession>A0A1G6ZM28</accession>
<dbReference type="FunFam" id="3.20.20.450:FF:000001">
    <property type="entry name" value="Cyclic di-GMP phosphodiesterase yahA"/>
    <property type="match status" value="1"/>
</dbReference>
<dbReference type="CDD" id="cd01948">
    <property type="entry name" value="EAL"/>
    <property type="match status" value="1"/>
</dbReference>
<dbReference type="SMART" id="SM00086">
    <property type="entry name" value="PAC"/>
    <property type="match status" value="1"/>
</dbReference>
<dbReference type="InterPro" id="IPR001633">
    <property type="entry name" value="EAL_dom"/>
</dbReference>
<dbReference type="InterPro" id="IPR000700">
    <property type="entry name" value="PAS-assoc_C"/>
</dbReference>
<comment type="catalytic activity">
    <reaction evidence="1">
        <text>3',3'-c-di-GMP + H2O = 5'-phosphoguanylyl(3'-&gt;5')guanosine + H(+)</text>
        <dbReference type="Rhea" id="RHEA:24902"/>
        <dbReference type="ChEBI" id="CHEBI:15377"/>
        <dbReference type="ChEBI" id="CHEBI:15378"/>
        <dbReference type="ChEBI" id="CHEBI:58754"/>
        <dbReference type="ChEBI" id="CHEBI:58805"/>
        <dbReference type="EC" id="3.1.4.52"/>
    </reaction>
    <physiologicalReaction direction="left-to-right" evidence="1">
        <dbReference type="Rhea" id="RHEA:24903"/>
    </physiologicalReaction>
</comment>
<keyword evidence="7" id="KW-1185">Reference proteome</keyword>
<dbReference type="Pfam" id="PF00990">
    <property type="entry name" value="GGDEF"/>
    <property type="match status" value="1"/>
</dbReference>
<dbReference type="SMART" id="SM00091">
    <property type="entry name" value="PAS"/>
    <property type="match status" value="1"/>
</dbReference>
<dbReference type="InterPro" id="IPR001610">
    <property type="entry name" value="PAC"/>
</dbReference>
<sequence length="904" mass="101080">MAAPVDISASLRTFRRLLLLCFGLISLLLGIAVATFFVHQARQTEQACATQLRLLGQLYARQLSFWRQQQIGAAELLSQDRRFVDLAGALLQRQEPGAAAALRERLQPLFRRSEIHALGLCDADGQLLLLLSDNPAWTAHFDPADARRSLALAQPLFSRITQDCPDSAGQSLPPVPPHMNLIVPLPAAAGGALVVFLDPLKVLIPLLHDWPVPSDSAEIILVRQLQDQILRLTPTRFGDNCAPLTKATPPPGELTLGRAMLDGRTGFIRALDYRLTPVFAQIEAVPGSPWLLAAKIDRQEALRPLRHSLWRTSLLALASLTGLGFILLLWWRQQQARYLADFHQAELRNRLLASRIDDLSRHANDIILLCDPQGAILDGNERALESYDLSLEELRQRSLLQLCDLEESEAALLWQQLSLQPAVRLDCLQRRKDGSNFPVEVSARWIEQEGQRLLQAIIRDISERKEAEERLHHQARHDALTGLPNRTQISEQLRHAILRAQRSHNQVALLFLDLDLFKNINDSLGHATGDALLRALARRMRSVLREKDNIGRFGGDEFLVLIEDIQELADIVLVANKLADTVAQPLTIEGRELCVTTSIGISIAPDDSTSAEQLIRFADTAMYQAKERGRNNFQFFTSDMNLRLQQRLELENDLRKALQQNQLLLHYQPQIDLRSGAIVGSEALVRWQHPQRGLLGPDLFIPLAEQTGLISDIGRWVLHEACLQNRLWQQQGFADLAVAVNLSARQFQNLQLVEEVLAVLRDTGLAAAALELELTESLLMSDVQTAVEQMQRLSQAGIRLAIDDFGTGYSSLNHLHRFPLDRLKVDRSFVQSIAQQDSTIARSIIVLAHELGLEVIAEGIETAPQRDFLLQHRCHFGQGYLFSPPVSAADFGALLRQAVFSPAE</sequence>
<dbReference type="InterPro" id="IPR000014">
    <property type="entry name" value="PAS"/>
</dbReference>
<evidence type="ECO:0000256" key="1">
    <source>
        <dbReference type="ARBA" id="ARBA00051114"/>
    </source>
</evidence>
<dbReference type="FunFam" id="3.30.70.270:FF:000001">
    <property type="entry name" value="Diguanylate cyclase domain protein"/>
    <property type="match status" value="1"/>
</dbReference>
<dbReference type="NCBIfam" id="TIGR00254">
    <property type="entry name" value="GGDEF"/>
    <property type="match status" value="1"/>
</dbReference>
<dbReference type="Gene3D" id="3.30.450.20">
    <property type="entry name" value="PAS domain"/>
    <property type="match status" value="1"/>
</dbReference>
<dbReference type="RefSeq" id="WP_092076557.1">
    <property type="nucleotide sequence ID" value="NZ_FNAQ01000003.1"/>
</dbReference>
<feature type="domain" description="EAL" evidence="4">
    <location>
        <begin position="647"/>
        <end position="899"/>
    </location>
</feature>
<dbReference type="Proteomes" id="UP000243205">
    <property type="component" value="Unassembled WGS sequence"/>
</dbReference>
<dbReference type="Gene3D" id="3.20.20.450">
    <property type="entry name" value="EAL domain"/>
    <property type="match status" value="1"/>
</dbReference>
<dbReference type="SMART" id="SM00267">
    <property type="entry name" value="GGDEF"/>
    <property type="match status" value="1"/>
</dbReference>
<dbReference type="STRING" id="57664.SAMN05661003_10338"/>
<dbReference type="PANTHER" id="PTHR44757:SF2">
    <property type="entry name" value="BIOFILM ARCHITECTURE MAINTENANCE PROTEIN MBAA"/>
    <property type="match status" value="1"/>
</dbReference>
<protein>
    <submittedName>
        <fullName evidence="6">PAS domain S-box-containing protein/diguanylate cyclase (GGDEF) domain-containing protein</fullName>
    </submittedName>
</protein>
<dbReference type="GO" id="GO:0071732">
    <property type="term" value="P:cellular response to nitric oxide"/>
    <property type="evidence" value="ECO:0007669"/>
    <property type="project" value="UniProtKB-ARBA"/>
</dbReference>
<dbReference type="NCBIfam" id="TIGR00229">
    <property type="entry name" value="sensory_box"/>
    <property type="match status" value="1"/>
</dbReference>
<dbReference type="GO" id="GO:0071111">
    <property type="term" value="F:cyclic-guanylate-specific phosphodiesterase activity"/>
    <property type="evidence" value="ECO:0007669"/>
    <property type="project" value="UniProtKB-EC"/>
</dbReference>
<dbReference type="SUPFAM" id="SSF141868">
    <property type="entry name" value="EAL domain-like"/>
    <property type="match status" value="1"/>
</dbReference>
<dbReference type="EMBL" id="FNAQ01000003">
    <property type="protein sequence ID" value="SDE03532.1"/>
    <property type="molecule type" value="Genomic_DNA"/>
</dbReference>
<dbReference type="Pfam" id="PF00563">
    <property type="entry name" value="EAL"/>
    <property type="match status" value="1"/>
</dbReference>
<dbReference type="InterPro" id="IPR035919">
    <property type="entry name" value="EAL_sf"/>
</dbReference>
<keyword evidence="2" id="KW-1133">Transmembrane helix</keyword>
<keyword evidence="2" id="KW-0812">Transmembrane</keyword>
<dbReference type="OrthoDB" id="9813903at2"/>
<dbReference type="InterPro" id="IPR029787">
    <property type="entry name" value="Nucleotide_cyclase"/>
</dbReference>
<dbReference type="InterPro" id="IPR000160">
    <property type="entry name" value="GGDEF_dom"/>
</dbReference>
<dbReference type="PROSITE" id="PS50113">
    <property type="entry name" value="PAC"/>
    <property type="match status" value="1"/>
</dbReference>
<dbReference type="CDD" id="cd01949">
    <property type="entry name" value="GGDEF"/>
    <property type="match status" value="1"/>
</dbReference>
<dbReference type="Gene3D" id="3.30.70.270">
    <property type="match status" value="1"/>
</dbReference>
<dbReference type="PROSITE" id="PS50887">
    <property type="entry name" value="GGDEF"/>
    <property type="match status" value="1"/>
</dbReference>
<evidence type="ECO:0000259" key="3">
    <source>
        <dbReference type="PROSITE" id="PS50113"/>
    </source>
</evidence>